<reference evidence="9" key="1">
    <citation type="submission" date="2022-12" db="EMBL/GenBank/DDBJ databases">
        <title>New Phytohabitans aurantiacus sp. RD004123 nov., an actinomycete isolated from soil.</title>
        <authorList>
            <person name="Triningsih D.W."/>
            <person name="Harunari E."/>
            <person name="Igarashi Y."/>
        </authorList>
    </citation>
    <scope>NUCLEOTIDE SEQUENCE</scope>
    <source>
        <strain evidence="9">RD004123</strain>
    </source>
</reference>
<dbReference type="PROSITE" id="PS51892">
    <property type="entry name" value="SUBTILASE"/>
    <property type="match status" value="1"/>
</dbReference>
<dbReference type="SUPFAM" id="SSF52743">
    <property type="entry name" value="Subtilisin-like"/>
    <property type="match status" value="1"/>
</dbReference>
<dbReference type="InterPro" id="IPR022398">
    <property type="entry name" value="Peptidase_S8_His-AS"/>
</dbReference>
<proteinExistence type="inferred from homology"/>
<feature type="active site" description="Charge relay system" evidence="5">
    <location>
        <position position="422"/>
    </location>
</feature>
<feature type="domain" description="Peptidase S8/S53" evidence="8">
    <location>
        <begin position="204"/>
        <end position="462"/>
    </location>
</feature>
<dbReference type="Gene3D" id="3.40.630.10">
    <property type="entry name" value="Zn peptidases"/>
    <property type="match status" value="1"/>
</dbReference>
<evidence type="ECO:0000259" key="8">
    <source>
        <dbReference type="Pfam" id="PF00082"/>
    </source>
</evidence>
<feature type="chain" id="PRO_5046417518" evidence="7">
    <location>
        <begin position="28"/>
        <end position="1211"/>
    </location>
</feature>
<comment type="caution">
    <text evidence="9">The sequence shown here is derived from an EMBL/GenBank/DDBJ whole genome shotgun (WGS) entry which is preliminary data.</text>
</comment>
<evidence type="ECO:0000256" key="6">
    <source>
        <dbReference type="RuleBase" id="RU003355"/>
    </source>
</evidence>
<organism evidence="9 10">
    <name type="scientific">Phytohabitans aurantiacus</name>
    <dbReference type="NCBI Taxonomy" id="3016789"/>
    <lineage>
        <taxon>Bacteria</taxon>
        <taxon>Bacillati</taxon>
        <taxon>Actinomycetota</taxon>
        <taxon>Actinomycetes</taxon>
        <taxon>Micromonosporales</taxon>
        <taxon>Micromonosporaceae</taxon>
    </lineage>
</organism>
<dbReference type="PROSITE" id="PS00136">
    <property type="entry name" value="SUBTILASE_ASP"/>
    <property type="match status" value="1"/>
</dbReference>
<keyword evidence="4 5" id="KW-0720">Serine protease</keyword>
<gene>
    <name evidence="9" type="ORF">Pa4123_25750</name>
</gene>
<comment type="similarity">
    <text evidence="1 5 6">Belongs to the peptidase S8 family.</text>
</comment>
<dbReference type="InterPro" id="IPR015500">
    <property type="entry name" value="Peptidase_S8_subtilisin-rel"/>
</dbReference>
<evidence type="ECO:0000313" key="10">
    <source>
        <dbReference type="Proteomes" id="UP001144280"/>
    </source>
</evidence>
<dbReference type="Pfam" id="PF00082">
    <property type="entry name" value="Peptidase_S8"/>
    <property type="match status" value="1"/>
</dbReference>
<feature type="active site" description="Charge relay system" evidence="5">
    <location>
        <position position="245"/>
    </location>
</feature>
<dbReference type="Gene3D" id="3.40.50.200">
    <property type="entry name" value="Peptidase S8/S53 domain"/>
    <property type="match status" value="1"/>
</dbReference>
<evidence type="ECO:0000256" key="3">
    <source>
        <dbReference type="ARBA" id="ARBA00022801"/>
    </source>
</evidence>
<keyword evidence="2 5" id="KW-0645">Protease</keyword>
<dbReference type="RefSeq" id="WP_281895019.1">
    <property type="nucleotide sequence ID" value="NZ_BSDI01000009.1"/>
</dbReference>
<dbReference type="Gene3D" id="2.60.40.650">
    <property type="match status" value="1"/>
</dbReference>
<sequence>MRRRTAAIAVVGIAGLLGALAVPPGHAGSRPAAAAQASQEHWVTLITGDRVLVRQTGGRTDVTVTPAQRPGPAGFVELTRRGDRYVVPADAAPKLRAGILDWELFNVSGLVRQGYDDQRTASLPLLVKYTGTRSAAPEGTTLRRALPKVRIAAVDEKKSTAAAFWRGLPAGIQKVWLNARIRASLDESVTRIGAPAAWARDLTGAGVTVAVLDTGIDADHPDFAGRLGPTKDFSGKGNVDDGNGHGTHVASTVAGSGAASDGKYKGVAPGATIAVGKVLDDSGDSTADTVIAGMQWAATEAKAKIVNMSLGGRPTDGSDPVSDVLNTLSREYGTLFVVAAGNDGVDEGVSSPAVADEALAVGSVSKSDVLSGFSNRGPRLVDGAVKPDIAAPGEAIVAARPSGVPPRGEPVGDAYQRLDGTSMATPHVAGAAALLAQRHPGWKGDALKAALMSTATEVPDAGPYAVGTGRVDADRATRQAVTATGSVSAYLRWPNLPSPNQGAREEKVVTWRNTGPAGVTLALDVNLTELGGLVSLSASSVTVPAGGTASVRLTVAARAGAHGTYSGILTARGADGTVTRTALSVRQEPELYDLTVKLVDRNGTPVSDEDSGSVIIFNLDDQEFDHRGGPGTVRLPPGRYALHSVITTPRTGREPSYSFISHPELTVGKDTTVTLDARDGKPVSVTPPNPAARGGNHIVKQNSRITSCDCMFSVTNDLDPRLQEAYAATVPGTASPSFAFAQSRRAYEPRLELFTRGAQRFEVAAGWLRGSPEPAEQANLTAVYGGAGTPEDLAKIDARGKLVLFEVPGETTYEEVYRRTEDIKKAGARLAMVNVADERAYALLDEVPEEEPGPALPTLRGYSVTGARFAALVKAGATSVSYTSRPLSASRYELAYAVRGKVTTPQVHRPRTRDLVAVRTAYHDNVADSRRYFAANTEIAGVWLGGGWTGVTKAPQERVEYFTPGTWELHSNGYWGPRDEMHETVRLEAGGQYRLAWNKAVSGPAFPDGSYAVRRDGALDVTLPMYSDGAGHARIPFDWDTDTGSIKLYRDGNLVGEEPVPHHARFAVPPEPATYRLEATTSRSVDWWPLSTSVSAAWTFRSSAAGEGAALPLLTVRFDPAVDLRNRAPGAKAFRFPATVSGSGARVTSLAVDVSYDDGRTWTPATVTRSGGRWSVAVTHSATGYASLQAQATDANGNTVTQTILRAYALS</sequence>
<dbReference type="InterPro" id="IPR036852">
    <property type="entry name" value="Peptidase_S8/S53_dom_sf"/>
</dbReference>
<evidence type="ECO:0000256" key="1">
    <source>
        <dbReference type="ARBA" id="ARBA00011073"/>
    </source>
</evidence>
<feature type="signal peptide" evidence="7">
    <location>
        <begin position="1"/>
        <end position="27"/>
    </location>
</feature>
<evidence type="ECO:0000313" key="9">
    <source>
        <dbReference type="EMBL" id="GLH97300.1"/>
    </source>
</evidence>
<dbReference type="CDD" id="cd07487">
    <property type="entry name" value="Peptidases_S8_1"/>
    <property type="match status" value="1"/>
</dbReference>
<evidence type="ECO:0000256" key="7">
    <source>
        <dbReference type="SAM" id="SignalP"/>
    </source>
</evidence>
<keyword evidence="10" id="KW-1185">Reference proteome</keyword>
<dbReference type="InterPro" id="IPR050131">
    <property type="entry name" value="Peptidase_S8_subtilisin-like"/>
</dbReference>
<name>A0ABQ5QRQ0_9ACTN</name>
<dbReference type="PRINTS" id="PR00723">
    <property type="entry name" value="SUBTILISIN"/>
</dbReference>
<dbReference type="PANTHER" id="PTHR43806">
    <property type="entry name" value="PEPTIDASE S8"/>
    <property type="match status" value="1"/>
</dbReference>
<dbReference type="InterPro" id="IPR014756">
    <property type="entry name" value="Ig_E-set"/>
</dbReference>
<evidence type="ECO:0000256" key="2">
    <source>
        <dbReference type="ARBA" id="ARBA00022670"/>
    </source>
</evidence>
<dbReference type="InterPro" id="IPR023828">
    <property type="entry name" value="Peptidase_S8_Ser-AS"/>
</dbReference>
<keyword evidence="7" id="KW-0732">Signal</keyword>
<dbReference type="InterPro" id="IPR000209">
    <property type="entry name" value="Peptidase_S8/S53_dom"/>
</dbReference>
<dbReference type="Proteomes" id="UP001144280">
    <property type="component" value="Unassembled WGS sequence"/>
</dbReference>
<evidence type="ECO:0000256" key="5">
    <source>
        <dbReference type="PROSITE-ProRule" id="PRU01240"/>
    </source>
</evidence>
<dbReference type="InterPro" id="IPR023827">
    <property type="entry name" value="Peptidase_S8_Asp-AS"/>
</dbReference>
<evidence type="ECO:0000256" key="4">
    <source>
        <dbReference type="ARBA" id="ARBA00022825"/>
    </source>
</evidence>
<dbReference type="Gene3D" id="3.50.30.30">
    <property type="match status" value="1"/>
</dbReference>
<protein>
    <submittedName>
        <fullName evidence="9">Peptidase</fullName>
    </submittedName>
</protein>
<accession>A0ABQ5QRQ0</accession>
<dbReference type="SUPFAM" id="SSF81296">
    <property type="entry name" value="E set domains"/>
    <property type="match status" value="1"/>
</dbReference>
<dbReference type="PROSITE" id="PS00137">
    <property type="entry name" value="SUBTILASE_HIS"/>
    <property type="match status" value="1"/>
</dbReference>
<dbReference type="PANTHER" id="PTHR43806:SF11">
    <property type="entry name" value="CEREVISIN-RELATED"/>
    <property type="match status" value="1"/>
</dbReference>
<dbReference type="PROSITE" id="PS00138">
    <property type="entry name" value="SUBTILASE_SER"/>
    <property type="match status" value="1"/>
</dbReference>
<feature type="active site" description="Charge relay system" evidence="5">
    <location>
        <position position="213"/>
    </location>
</feature>
<keyword evidence="3 5" id="KW-0378">Hydrolase</keyword>
<dbReference type="EMBL" id="BSDI01000009">
    <property type="protein sequence ID" value="GLH97300.1"/>
    <property type="molecule type" value="Genomic_DNA"/>
</dbReference>